<dbReference type="GO" id="GO:0005656">
    <property type="term" value="C:nuclear pre-replicative complex"/>
    <property type="evidence" value="ECO:0007669"/>
    <property type="project" value="TreeGrafter"/>
</dbReference>
<dbReference type="InterPro" id="IPR045667">
    <property type="entry name" value="ORC3_N"/>
</dbReference>
<gene>
    <name evidence="8" type="ORF">Cni_G23089</name>
</gene>
<dbReference type="Pfam" id="PF18137">
    <property type="entry name" value="WHD_ORC"/>
    <property type="match status" value="1"/>
</dbReference>
<dbReference type="Pfam" id="PF07034">
    <property type="entry name" value="ORC3_N"/>
    <property type="match status" value="1"/>
</dbReference>
<keyword evidence="9" id="KW-1185">Reference proteome</keyword>
<dbReference type="Proteomes" id="UP001327560">
    <property type="component" value="Chromosome 7"/>
</dbReference>
<evidence type="ECO:0000256" key="6">
    <source>
        <dbReference type="SAM" id="MobiDB-lite"/>
    </source>
</evidence>
<evidence type="ECO:0000259" key="7">
    <source>
        <dbReference type="PROSITE" id="PS51499"/>
    </source>
</evidence>
<evidence type="ECO:0000313" key="8">
    <source>
        <dbReference type="EMBL" id="WOL14309.1"/>
    </source>
</evidence>
<feature type="domain" description="APO" evidence="7">
    <location>
        <begin position="920"/>
        <end position="1005"/>
    </location>
</feature>
<dbReference type="EMBL" id="CP136896">
    <property type="protein sequence ID" value="WOL14309.1"/>
    <property type="molecule type" value="Genomic_DNA"/>
</dbReference>
<dbReference type="GO" id="GO:0031261">
    <property type="term" value="C:DNA replication preinitiation complex"/>
    <property type="evidence" value="ECO:0007669"/>
    <property type="project" value="TreeGrafter"/>
</dbReference>
<evidence type="ECO:0000313" key="9">
    <source>
        <dbReference type="Proteomes" id="UP001327560"/>
    </source>
</evidence>
<dbReference type="GO" id="GO:0003688">
    <property type="term" value="F:DNA replication origin binding"/>
    <property type="evidence" value="ECO:0007669"/>
    <property type="project" value="TreeGrafter"/>
</dbReference>
<dbReference type="GO" id="GO:0005664">
    <property type="term" value="C:nuclear origin of replication recognition complex"/>
    <property type="evidence" value="ECO:0007669"/>
    <property type="project" value="InterPro"/>
</dbReference>
<dbReference type="AlphaFoldDB" id="A0AAQ3QK53"/>
<evidence type="ECO:0000256" key="1">
    <source>
        <dbReference type="ARBA" id="ARBA00004123"/>
    </source>
</evidence>
<accession>A0AAQ3QK53</accession>
<name>A0AAQ3QK53_9LILI</name>
<evidence type="ECO:0000256" key="2">
    <source>
        <dbReference type="ARBA" id="ARBA00010977"/>
    </source>
</evidence>
<evidence type="ECO:0000256" key="3">
    <source>
        <dbReference type="ARBA" id="ARBA00022705"/>
    </source>
</evidence>
<keyword evidence="4" id="KW-0238">DNA-binding</keyword>
<dbReference type="Pfam" id="PF05634">
    <property type="entry name" value="APO_RNA-bind"/>
    <property type="match status" value="2"/>
</dbReference>
<comment type="similarity">
    <text evidence="2">Belongs to the ORC3 family.</text>
</comment>
<keyword evidence="5" id="KW-0539">Nucleus</keyword>
<evidence type="ECO:0000256" key="5">
    <source>
        <dbReference type="ARBA" id="ARBA00023242"/>
    </source>
</evidence>
<dbReference type="GO" id="GO:0006270">
    <property type="term" value="P:DNA replication initiation"/>
    <property type="evidence" value="ECO:0007669"/>
    <property type="project" value="TreeGrafter"/>
</dbReference>
<dbReference type="InterPro" id="IPR040855">
    <property type="entry name" value="ORC_WH_C"/>
</dbReference>
<feature type="domain" description="APO" evidence="7">
    <location>
        <begin position="1090"/>
        <end position="1174"/>
    </location>
</feature>
<dbReference type="PROSITE" id="PS51499">
    <property type="entry name" value="APO"/>
    <property type="match status" value="2"/>
</dbReference>
<dbReference type="InterPro" id="IPR023342">
    <property type="entry name" value="APO_dom"/>
</dbReference>
<dbReference type="PANTHER" id="PTHR12748">
    <property type="entry name" value="ORIGIN RECOGNITION COMPLEX SUBUNIT 3"/>
    <property type="match status" value="1"/>
</dbReference>
<evidence type="ECO:0000256" key="4">
    <source>
        <dbReference type="ARBA" id="ARBA00023125"/>
    </source>
</evidence>
<comment type="subcellular location">
    <subcellularLocation>
        <location evidence="1">Nucleus</location>
    </subcellularLocation>
</comment>
<reference evidence="8 9" key="1">
    <citation type="submission" date="2023-10" db="EMBL/GenBank/DDBJ databases">
        <title>Chromosome-scale genome assembly provides insights into flower coloration mechanisms of Canna indica.</title>
        <authorList>
            <person name="Li C."/>
        </authorList>
    </citation>
    <scope>NUCLEOTIDE SEQUENCE [LARGE SCALE GENOMIC DNA]</scope>
    <source>
        <tissue evidence="8">Flower</tissue>
    </source>
</reference>
<dbReference type="CDD" id="cd20704">
    <property type="entry name" value="Orc3"/>
    <property type="match status" value="1"/>
</dbReference>
<protein>
    <submittedName>
        <fullName evidence="8">Origin of replication complex subunit 3</fullName>
    </submittedName>
</protein>
<dbReference type="PANTHER" id="PTHR12748:SF0">
    <property type="entry name" value="ORIGIN RECOGNITION COMPLEX SUBUNIT 3"/>
    <property type="match status" value="1"/>
</dbReference>
<dbReference type="InterPro" id="IPR020795">
    <property type="entry name" value="ORC3"/>
</dbReference>
<dbReference type="GO" id="GO:0003723">
    <property type="term" value="F:RNA binding"/>
    <property type="evidence" value="ECO:0007669"/>
    <property type="project" value="InterPro"/>
</dbReference>
<sequence>MLPSPFLSADSLAFKKMPPFPACAPPSSPTIDDDADKDLQPFFVLHKSVPQKCEQKALGSSRTRRKIDLPPSSPRSSKKLDAVAASDSPSDAVYERLRLDAFNLVWSKIDATIKEVLRGINLNLFDEVHKWILESFSAIKSCNPRSALEIRSPYPLINDVICKQIPTAMMLTKNAEFVDDLLTFQELGEHLKSMGCHVANLSALDFCAKNGVAGCLRSLLRQFVVDAPDVADLSVLSSWYCEPDNYDHPLIIVIDDMERYNGAVLADFILMLSEWAIKLPIIFIIGVATTDTARRLLPSDALQHLQPCKFTLGSPFERMNALVEAVLVKQWHVFNIGHRVAVFLRNYFFVHDGTVTSFVRALKLACVKHFSMEPMSFLGIDMLDENYEVSLHGKCGAMPDSLLKYVFDLPSCKREKDSRSNSGDLAKGLSELRRVLKAWSSVVMCLYEVGKHNKVQLLDIFCEATDPSPSSLKPSSHKLENFPLNGQNLIEGKLCLKRGVISQLIHTVRELSVASLSKLLNSWSIHTEEINEIHGKVRELQLVIKSATDEKNFQEKHIDYLKSRMKTSLSVGKASFSVNEKAASLLEDMLRNFLIPIECRRFHEIVCFRNVGILQAALIGDPRREIQINLLKSKAYIKCTCCSCYESILSPTMHDTSIMYHLAQEYGDLINLQDWYHSFKETVLSASNKVSRQLQRSPMSKKVKPAVSEPEASIQLFITLSSAAPMAVSGALVSSHLPMDQSLIALVHSQRFLYLESSSRLSPSWGFIRLSTLRTPRIGAPRCMVRQGGASSYSTTKVANNMPLRAGFWDSIKSGTEPQNFNQAPRQAMVVRSNHPQNTDLPRYYSKKEKKPFPVPIVELRRRARERLKSARGKPRKPTAPPRNGMLVQSLIPVAYEVMNARILLINNLRKLMKVVPVLACKYCNEIHVGSIGHSFKTCRGLQASRRKGLHDWMTATVEDVFVPIESYHLFDRLGKRISHDERFAIPRIPAVVELCIQAGVDLVDLPTKRRRKPVIRIGRSEIIDADEDDLPDPKPCKFKKPILDEVPESEIVPPANAEEIALLSEETLQAWETLRNGAAKLMRKYPVRVCGYCPEVHVGASGHKAQNCGAHKHQQRNGQHGWQAAVLNDLIPPRYVWHVPETVQELQWELRNFYGQAPAIVEICVKGGAAVPDSYKPTMRLDIGIPSNLREAEMVV</sequence>
<keyword evidence="3" id="KW-0235">DNA replication</keyword>
<organism evidence="8 9">
    <name type="scientific">Canna indica</name>
    <name type="common">Indian-shot</name>
    <dbReference type="NCBI Taxonomy" id="4628"/>
    <lineage>
        <taxon>Eukaryota</taxon>
        <taxon>Viridiplantae</taxon>
        <taxon>Streptophyta</taxon>
        <taxon>Embryophyta</taxon>
        <taxon>Tracheophyta</taxon>
        <taxon>Spermatophyta</taxon>
        <taxon>Magnoliopsida</taxon>
        <taxon>Liliopsida</taxon>
        <taxon>Zingiberales</taxon>
        <taxon>Cannaceae</taxon>
        <taxon>Canna</taxon>
    </lineage>
</organism>
<proteinExistence type="inferred from homology"/>
<feature type="region of interest" description="Disordered" evidence="6">
    <location>
        <begin position="54"/>
        <end position="84"/>
    </location>
</feature>